<feature type="zinc finger region" description="C3H1-type" evidence="9">
    <location>
        <begin position="327"/>
        <end position="356"/>
    </location>
</feature>
<feature type="zinc finger region" description="C3H1-type" evidence="9">
    <location>
        <begin position="52"/>
        <end position="74"/>
    </location>
</feature>
<evidence type="ECO:0000256" key="10">
    <source>
        <dbReference type="SAM" id="MobiDB-lite"/>
    </source>
</evidence>
<dbReference type="PROSITE" id="PS00518">
    <property type="entry name" value="ZF_RING_1"/>
    <property type="match status" value="1"/>
</dbReference>
<protein>
    <recommendedName>
        <fullName evidence="2">RING-type E3 ubiquitin transferase</fullName>
        <ecNumber evidence="2">2.3.2.27</ecNumber>
    </recommendedName>
</protein>
<dbReference type="InterPro" id="IPR041367">
    <property type="entry name" value="Znf-CCCH_4"/>
</dbReference>
<dbReference type="KEGG" id="gsh:117347850"/>
<name>A0A6P8NH28_GEOSA</name>
<evidence type="ECO:0000259" key="12">
    <source>
        <dbReference type="PROSITE" id="PS50103"/>
    </source>
</evidence>
<evidence type="ECO:0000256" key="9">
    <source>
        <dbReference type="PROSITE-ProRule" id="PRU00723"/>
    </source>
</evidence>
<dbReference type="InterPro" id="IPR018957">
    <property type="entry name" value="Znf_C3HC4_RING-type"/>
</dbReference>
<evidence type="ECO:0000313" key="14">
    <source>
        <dbReference type="RefSeq" id="XP_033775182.1"/>
    </source>
</evidence>
<dbReference type="GO" id="GO:0061630">
    <property type="term" value="F:ubiquitin protein ligase activity"/>
    <property type="evidence" value="ECO:0007669"/>
    <property type="project" value="UniProtKB-EC"/>
</dbReference>
<keyword evidence="5" id="KW-0677">Repeat</keyword>
<dbReference type="Proteomes" id="UP000515159">
    <property type="component" value="Chromosome 13"/>
</dbReference>
<feature type="region of interest" description="Disordered" evidence="10">
    <location>
        <begin position="195"/>
        <end position="224"/>
    </location>
</feature>
<evidence type="ECO:0000256" key="3">
    <source>
        <dbReference type="ARBA" id="ARBA00022679"/>
    </source>
</evidence>
<gene>
    <name evidence="14" type="primary">LOC117347850</name>
</gene>
<dbReference type="PROSITE" id="PS50089">
    <property type="entry name" value="ZF_RING_2"/>
    <property type="match status" value="1"/>
</dbReference>
<dbReference type="SUPFAM" id="SSF90229">
    <property type="entry name" value="CCCH zinc finger"/>
    <property type="match status" value="2"/>
</dbReference>
<accession>A0A6P8NH28</accession>
<dbReference type="EC" id="2.3.2.27" evidence="2"/>
<dbReference type="Pfam" id="PF18044">
    <property type="entry name" value="zf-CCCH_4"/>
    <property type="match status" value="1"/>
</dbReference>
<keyword evidence="4 9" id="KW-0479">Metal-binding</keyword>
<feature type="domain" description="C3H1-type" evidence="12">
    <location>
        <begin position="21"/>
        <end position="48"/>
    </location>
</feature>
<dbReference type="AlphaFoldDB" id="A0A6P8NH28"/>
<reference evidence="14" key="1">
    <citation type="submission" date="2025-08" db="UniProtKB">
        <authorList>
            <consortium name="RefSeq"/>
        </authorList>
    </citation>
    <scope>IDENTIFICATION</scope>
</reference>
<keyword evidence="7" id="KW-0833">Ubl conjugation pathway</keyword>
<evidence type="ECO:0000256" key="1">
    <source>
        <dbReference type="ARBA" id="ARBA00000900"/>
    </source>
</evidence>
<evidence type="ECO:0000256" key="7">
    <source>
        <dbReference type="ARBA" id="ARBA00022786"/>
    </source>
</evidence>
<dbReference type="InParanoid" id="A0A6P8NH28"/>
<dbReference type="OrthoDB" id="250836at2759"/>
<feature type="domain" description="C3H1-type" evidence="12">
    <location>
        <begin position="52"/>
        <end position="74"/>
    </location>
</feature>
<dbReference type="PANTHER" id="PTHR11224">
    <property type="entry name" value="MAKORIN-RELATED"/>
    <property type="match status" value="1"/>
</dbReference>
<dbReference type="InterPro" id="IPR001841">
    <property type="entry name" value="Znf_RING"/>
</dbReference>
<dbReference type="Gene3D" id="3.30.40.10">
    <property type="entry name" value="Zinc/RING finger domain, C3HC4 (zinc finger)"/>
    <property type="match status" value="1"/>
</dbReference>
<dbReference type="GeneID" id="117347850"/>
<dbReference type="SMART" id="SM00184">
    <property type="entry name" value="RING"/>
    <property type="match status" value="1"/>
</dbReference>
<dbReference type="Pfam" id="PF00642">
    <property type="entry name" value="zf-CCCH"/>
    <property type="match status" value="1"/>
</dbReference>
<dbReference type="InterPro" id="IPR013083">
    <property type="entry name" value="Znf_RING/FYVE/PHD"/>
</dbReference>
<dbReference type="InterPro" id="IPR017907">
    <property type="entry name" value="Znf_RING_CS"/>
</dbReference>
<dbReference type="PROSITE" id="PS50103">
    <property type="entry name" value="ZF_C3H1"/>
    <property type="match status" value="3"/>
</dbReference>
<dbReference type="GO" id="GO:0008270">
    <property type="term" value="F:zinc ion binding"/>
    <property type="evidence" value="ECO:0007669"/>
    <property type="project" value="UniProtKB-KW"/>
</dbReference>
<dbReference type="Pfam" id="PF14608">
    <property type="entry name" value="zf-CCCH_2"/>
    <property type="match status" value="1"/>
</dbReference>
<organism evidence="13 14">
    <name type="scientific">Geotrypetes seraphini</name>
    <name type="common">Gaboon caecilian</name>
    <name type="synonym">Caecilia seraphini</name>
    <dbReference type="NCBI Taxonomy" id="260995"/>
    <lineage>
        <taxon>Eukaryota</taxon>
        <taxon>Metazoa</taxon>
        <taxon>Chordata</taxon>
        <taxon>Craniata</taxon>
        <taxon>Vertebrata</taxon>
        <taxon>Euteleostomi</taxon>
        <taxon>Amphibia</taxon>
        <taxon>Gymnophiona</taxon>
        <taxon>Geotrypetes</taxon>
    </lineage>
</organism>
<evidence type="ECO:0000259" key="11">
    <source>
        <dbReference type="PROSITE" id="PS50089"/>
    </source>
</evidence>
<evidence type="ECO:0000313" key="13">
    <source>
        <dbReference type="Proteomes" id="UP000515159"/>
    </source>
</evidence>
<dbReference type="InterPro" id="IPR000571">
    <property type="entry name" value="Znf_CCCH"/>
</dbReference>
<dbReference type="GO" id="GO:0000209">
    <property type="term" value="P:protein polyubiquitination"/>
    <property type="evidence" value="ECO:0007669"/>
    <property type="project" value="InterPro"/>
</dbReference>
<dbReference type="InterPro" id="IPR036855">
    <property type="entry name" value="Znf_CCCH_sf"/>
</dbReference>
<comment type="catalytic activity">
    <reaction evidence="1">
        <text>S-ubiquitinyl-[E2 ubiquitin-conjugating enzyme]-L-cysteine + [acceptor protein]-L-lysine = [E2 ubiquitin-conjugating enzyme]-L-cysteine + N(6)-ubiquitinyl-[acceptor protein]-L-lysine.</text>
        <dbReference type="EC" id="2.3.2.27"/>
    </reaction>
</comment>
<dbReference type="InterPro" id="IPR045072">
    <property type="entry name" value="MKRN-like"/>
</dbReference>
<evidence type="ECO:0000256" key="2">
    <source>
        <dbReference type="ARBA" id="ARBA00012483"/>
    </source>
</evidence>
<proteinExistence type="predicted"/>
<keyword evidence="8 9" id="KW-0862">Zinc</keyword>
<dbReference type="SUPFAM" id="SSF57850">
    <property type="entry name" value="RING/U-box"/>
    <property type="match status" value="1"/>
</dbReference>
<dbReference type="Pfam" id="PF00097">
    <property type="entry name" value="zf-C3HC4"/>
    <property type="match status" value="1"/>
</dbReference>
<dbReference type="PANTHER" id="PTHR11224:SF39">
    <property type="entry name" value="RING-TYPE E3 UBIQUITIN TRANSFERASE"/>
    <property type="match status" value="1"/>
</dbReference>
<dbReference type="FunFam" id="3.30.40.10:FF:000117">
    <property type="entry name" value="Probable E3 ubiquitin-protein ligase makorin-1"/>
    <property type="match status" value="1"/>
</dbReference>
<keyword evidence="6 9" id="KW-0863">Zinc-finger</keyword>
<feature type="domain" description="RING-type" evidence="11">
    <location>
        <begin position="244"/>
        <end position="298"/>
    </location>
</feature>
<evidence type="ECO:0000256" key="8">
    <source>
        <dbReference type="ARBA" id="ARBA00022833"/>
    </source>
</evidence>
<dbReference type="Gene3D" id="4.10.1000.10">
    <property type="entry name" value="Zinc finger, CCCH-type"/>
    <property type="match status" value="1"/>
</dbReference>
<evidence type="ECO:0000256" key="4">
    <source>
        <dbReference type="ARBA" id="ARBA00022723"/>
    </source>
</evidence>
<sequence>MEPGPVAGTAATAAGAFGRGTSTRALCRNFIRGACRWGQSCRFSHDRKSSQICRFFQNGFCGYGERCSFQHISLPDGQCGSRRSSDPSVCVPGGMVLPYRRGSEPSILPPPSVVALQNSGSCYGSEPTIPSMAQLQTSFERLSAECEDEEGVNTSQRSSELWAQAAEFVPRQPIPEKSFGSQELGLVRSISEPALQEQDESCEPDSGFAEASKENVADSSSMNEAKMADRQAVSAFEQSKDVVCGICMDKVYEKLLPEERLFGILPNCSHAYCIGCIRQWRKSRDFQNEVIKSCPLCRIKSSFFIPHKYWISNADEKIKLIETFKARTSKIRCRFFVRGNGHCPFKSDCIYLHELPAGQHPRRRRERRRSGAASSYNQFSVELLELEEELYMLHHAIALAILESDLENLDCDLENLDCSQGVEILLECSDSD</sequence>
<evidence type="ECO:0000256" key="6">
    <source>
        <dbReference type="ARBA" id="ARBA00022771"/>
    </source>
</evidence>
<keyword evidence="3" id="KW-0808">Transferase</keyword>
<dbReference type="RefSeq" id="XP_033775182.1">
    <property type="nucleotide sequence ID" value="XM_033919291.1"/>
</dbReference>
<dbReference type="SMART" id="SM00356">
    <property type="entry name" value="ZnF_C3H1"/>
    <property type="match status" value="3"/>
</dbReference>
<feature type="domain" description="C3H1-type" evidence="12">
    <location>
        <begin position="327"/>
        <end position="356"/>
    </location>
</feature>
<feature type="zinc finger region" description="C3H1-type" evidence="9">
    <location>
        <begin position="21"/>
        <end position="48"/>
    </location>
</feature>
<keyword evidence="13" id="KW-1185">Reference proteome</keyword>
<dbReference type="CDD" id="cd16732">
    <property type="entry name" value="RING-HC_MKRN4"/>
    <property type="match status" value="1"/>
</dbReference>
<evidence type="ECO:0000256" key="5">
    <source>
        <dbReference type="ARBA" id="ARBA00022737"/>
    </source>
</evidence>